<dbReference type="InterPro" id="IPR018309">
    <property type="entry name" value="Tscrpt_reg_PadR_C"/>
</dbReference>
<accession>A0A0W8E581</accession>
<evidence type="ECO:0000259" key="2">
    <source>
        <dbReference type="Pfam" id="PF10400"/>
    </source>
</evidence>
<dbReference type="InterPro" id="IPR005149">
    <property type="entry name" value="Tscrpt_reg_PadR_N"/>
</dbReference>
<gene>
    <name evidence="3" type="ORF">ASZ90_018770</name>
</gene>
<evidence type="ECO:0000259" key="1">
    <source>
        <dbReference type="Pfam" id="PF03551"/>
    </source>
</evidence>
<organism evidence="3">
    <name type="scientific">hydrocarbon metagenome</name>
    <dbReference type="NCBI Taxonomy" id="938273"/>
    <lineage>
        <taxon>unclassified sequences</taxon>
        <taxon>metagenomes</taxon>
        <taxon>ecological metagenomes</taxon>
    </lineage>
</organism>
<reference evidence="3" key="1">
    <citation type="journal article" date="2015" name="Proc. Natl. Acad. Sci. U.S.A.">
        <title>Networks of energetic and metabolic interactions define dynamics in microbial communities.</title>
        <authorList>
            <person name="Embree M."/>
            <person name="Liu J.K."/>
            <person name="Al-Bassam M.M."/>
            <person name="Zengler K."/>
        </authorList>
    </citation>
    <scope>NUCLEOTIDE SEQUENCE</scope>
</reference>
<dbReference type="EMBL" id="LNQE01001867">
    <property type="protein sequence ID" value="KUG03808.1"/>
    <property type="molecule type" value="Genomic_DNA"/>
</dbReference>
<proteinExistence type="predicted"/>
<comment type="caution">
    <text evidence="3">The sequence shown here is derived from an EMBL/GenBank/DDBJ whole genome shotgun (WGS) entry which is preliminary data.</text>
</comment>
<dbReference type="InterPro" id="IPR036390">
    <property type="entry name" value="WH_DNA-bd_sf"/>
</dbReference>
<feature type="domain" description="Transcription regulator PadR C-terminal" evidence="2">
    <location>
        <begin position="95"/>
        <end position="172"/>
    </location>
</feature>
<dbReference type="PANTHER" id="PTHR43252:SF6">
    <property type="entry name" value="NEGATIVE TRANSCRIPTION REGULATOR PADR"/>
    <property type="match status" value="1"/>
</dbReference>
<dbReference type="SUPFAM" id="SSF46785">
    <property type="entry name" value="Winged helix' DNA-binding domain"/>
    <property type="match status" value="1"/>
</dbReference>
<dbReference type="PANTHER" id="PTHR43252">
    <property type="entry name" value="TRANSCRIPTIONAL REGULATOR YQJI"/>
    <property type="match status" value="1"/>
</dbReference>
<sequence length="177" mass="20608">MAAGSAVENIILGCLTTRPMSGYEIKQLISLSTSLFYNASYGSIYPILKKQEEAGLVSVEELVEGGRFKKIYQLTEKGRNTFLQWLEEPPQPITIKNDMLVRLFFFNNVTREKQVEITEIYLDHLKDFRQRLDDIAPAAASYSDIYKDYTLRWGKDFYQFLILWYENLLSDLQKPEP</sequence>
<dbReference type="Pfam" id="PF03551">
    <property type="entry name" value="PadR"/>
    <property type="match status" value="1"/>
</dbReference>
<dbReference type="Gene3D" id="1.10.10.10">
    <property type="entry name" value="Winged helix-like DNA-binding domain superfamily/Winged helix DNA-binding domain"/>
    <property type="match status" value="1"/>
</dbReference>
<dbReference type="AlphaFoldDB" id="A0A0W8E581"/>
<protein>
    <submittedName>
        <fullName evidence="3">Transcriptional regulator, padr family</fullName>
    </submittedName>
</protein>
<dbReference type="Pfam" id="PF10400">
    <property type="entry name" value="Vir_act_alpha_C"/>
    <property type="match status" value="1"/>
</dbReference>
<feature type="domain" description="Transcription regulator PadR N-terminal" evidence="1">
    <location>
        <begin position="11"/>
        <end position="81"/>
    </location>
</feature>
<evidence type="ECO:0000313" key="3">
    <source>
        <dbReference type="EMBL" id="KUG03808.1"/>
    </source>
</evidence>
<dbReference type="InterPro" id="IPR036388">
    <property type="entry name" value="WH-like_DNA-bd_sf"/>
</dbReference>
<name>A0A0W8E581_9ZZZZ</name>